<dbReference type="InterPro" id="IPR001138">
    <property type="entry name" value="Zn2Cys6_DnaBD"/>
</dbReference>
<evidence type="ECO:0000256" key="1">
    <source>
        <dbReference type="ARBA" id="ARBA00022723"/>
    </source>
</evidence>
<dbReference type="SUPFAM" id="SSF57701">
    <property type="entry name" value="Zn2/Cys6 DNA-binding domain"/>
    <property type="match status" value="1"/>
</dbReference>
<feature type="domain" description="Zn(2)-C6 fungal-type" evidence="6">
    <location>
        <begin position="15"/>
        <end position="45"/>
    </location>
</feature>
<evidence type="ECO:0000313" key="7">
    <source>
        <dbReference type="EMBL" id="KAL2819561.1"/>
    </source>
</evidence>
<keyword evidence="4" id="KW-0804">Transcription</keyword>
<keyword evidence="2" id="KW-0805">Transcription regulation</keyword>
<sequence>MVQDTTPANRRVSLACVPCRSKHLRCDATTPVCARCRAEGLQCVYLKSRRGGRRTRPTLPTDNSLFQQQQLPSVVDDALNIPSLEDRSTSEPATSGSMTSDALSDSSLSEQFFTQYYSSFHSAHPCVLPQWALKQRLVGDGCPLQTLVSVIQYIGSLFAKSVLSSAMKAEAEQGISSLGTNGPITGFDVQAVVLFSIAIYWGDDADKALILLDNAIAMALDLGMNRQEFAYTNGRNDPLLEECWRRTWWQIYITDAHIAGSTHTFPFRTSKVEMTTDLPCDETGYESGNIPRPRMLQEYDMREFLDDDVRVFSSFAELVGLTKGLDLALSARKGMDVANAPAICANADATVTAWRSLLPPSKKDLLQRDGSVDELMFKSHMLIQTYIVDLHRQLSTLAYTPIEAIAHCTPPPPPESLRGCNSVECQLHTAKVLRAIDQLDDLLTLPTNIATHTPFIICMIANTVIAHLAACRFHYHGRQLKLARERVRLSMGALKVLGEFWPMGLRTYKEVGIVAREILGLNDHLKQVTSQEVPVQAAVPLLEAEAEREQEPEPVPELEIPDISSFHDQSSFVDMQLLDTNFDFCGLFDTNIACMAVG</sequence>
<dbReference type="SMART" id="SM00066">
    <property type="entry name" value="GAL4"/>
    <property type="match status" value="1"/>
</dbReference>
<gene>
    <name evidence="7" type="ORF">BDW59DRAFT_151348</name>
</gene>
<dbReference type="Gene3D" id="4.10.240.10">
    <property type="entry name" value="Zn(2)-C6 fungal-type DNA-binding domain"/>
    <property type="match status" value="1"/>
</dbReference>
<dbReference type="Pfam" id="PF00172">
    <property type="entry name" value="Zn_clus"/>
    <property type="match status" value="1"/>
</dbReference>
<dbReference type="InterPro" id="IPR036864">
    <property type="entry name" value="Zn2-C6_fun-type_DNA-bd_sf"/>
</dbReference>
<dbReference type="PROSITE" id="PS50048">
    <property type="entry name" value="ZN2_CY6_FUNGAL_2"/>
    <property type="match status" value="1"/>
</dbReference>
<evidence type="ECO:0000256" key="3">
    <source>
        <dbReference type="ARBA" id="ARBA00023125"/>
    </source>
</evidence>
<dbReference type="InterPro" id="IPR007219">
    <property type="entry name" value="XnlR_reg_dom"/>
</dbReference>
<organism evidence="7 8">
    <name type="scientific">Aspergillus cavernicola</name>
    <dbReference type="NCBI Taxonomy" id="176166"/>
    <lineage>
        <taxon>Eukaryota</taxon>
        <taxon>Fungi</taxon>
        <taxon>Dikarya</taxon>
        <taxon>Ascomycota</taxon>
        <taxon>Pezizomycotina</taxon>
        <taxon>Eurotiomycetes</taxon>
        <taxon>Eurotiomycetidae</taxon>
        <taxon>Eurotiales</taxon>
        <taxon>Aspergillaceae</taxon>
        <taxon>Aspergillus</taxon>
        <taxon>Aspergillus subgen. Nidulantes</taxon>
    </lineage>
</organism>
<proteinExistence type="predicted"/>
<evidence type="ECO:0000313" key="8">
    <source>
        <dbReference type="Proteomes" id="UP001610335"/>
    </source>
</evidence>
<dbReference type="SMART" id="SM00906">
    <property type="entry name" value="Fungal_trans"/>
    <property type="match status" value="1"/>
</dbReference>
<dbReference type="PANTHER" id="PTHR47431:SF4">
    <property type="entry name" value="ZN(II)2CYS6 TRANSCRIPTION FACTOR (EUROFUNG)"/>
    <property type="match status" value="1"/>
</dbReference>
<evidence type="ECO:0000256" key="5">
    <source>
        <dbReference type="ARBA" id="ARBA00023242"/>
    </source>
</evidence>
<dbReference type="PANTHER" id="PTHR47431">
    <property type="entry name" value="ZN(II)2CYS6 TRANSCRIPTION FACTOR (EUROFUNG)-RELATED"/>
    <property type="match status" value="1"/>
</dbReference>
<dbReference type="Pfam" id="PF04082">
    <property type="entry name" value="Fungal_trans"/>
    <property type="match status" value="1"/>
</dbReference>
<comment type="caution">
    <text evidence="7">The sequence shown here is derived from an EMBL/GenBank/DDBJ whole genome shotgun (WGS) entry which is preliminary data.</text>
</comment>
<keyword evidence="3" id="KW-0238">DNA-binding</keyword>
<reference evidence="7 8" key="1">
    <citation type="submission" date="2024-07" db="EMBL/GenBank/DDBJ databases">
        <title>Section-level genome sequencing and comparative genomics of Aspergillus sections Usti and Cavernicolus.</title>
        <authorList>
            <consortium name="Lawrence Berkeley National Laboratory"/>
            <person name="Nybo J.L."/>
            <person name="Vesth T.C."/>
            <person name="Theobald S."/>
            <person name="Frisvad J.C."/>
            <person name="Larsen T.O."/>
            <person name="Kjaerboelling I."/>
            <person name="Rothschild-Mancinelli K."/>
            <person name="Lyhne E.K."/>
            <person name="Kogle M.E."/>
            <person name="Barry K."/>
            <person name="Clum A."/>
            <person name="Na H."/>
            <person name="Ledsgaard L."/>
            <person name="Lin J."/>
            <person name="Lipzen A."/>
            <person name="Kuo A."/>
            <person name="Riley R."/>
            <person name="Mondo S."/>
            <person name="LaButti K."/>
            <person name="Haridas S."/>
            <person name="Pangalinan J."/>
            <person name="Salamov A.A."/>
            <person name="Simmons B.A."/>
            <person name="Magnuson J.K."/>
            <person name="Chen J."/>
            <person name="Drula E."/>
            <person name="Henrissat B."/>
            <person name="Wiebenga A."/>
            <person name="Lubbers R.J."/>
            <person name="Gomes A.C."/>
            <person name="Makela M.R."/>
            <person name="Stajich J."/>
            <person name="Grigoriev I.V."/>
            <person name="Mortensen U.H."/>
            <person name="De vries R.P."/>
            <person name="Baker S.E."/>
            <person name="Andersen M.R."/>
        </authorList>
    </citation>
    <scope>NUCLEOTIDE SEQUENCE [LARGE SCALE GENOMIC DNA]</scope>
    <source>
        <strain evidence="7 8">CBS 600.67</strain>
    </source>
</reference>
<dbReference type="EMBL" id="JBFXLS010000076">
    <property type="protein sequence ID" value="KAL2819561.1"/>
    <property type="molecule type" value="Genomic_DNA"/>
</dbReference>
<protein>
    <recommendedName>
        <fullName evidence="6">Zn(2)-C6 fungal-type domain-containing protein</fullName>
    </recommendedName>
</protein>
<dbReference type="CDD" id="cd12148">
    <property type="entry name" value="fungal_TF_MHR"/>
    <property type="match status" value="1"/>
</dbReference>
<keyword evidence="5" id="KW-0539">Nucleus</keyword>
<name>A0ABR4HVN3_9EURO</name>
<dbReference type="PROSITE" id="PS00463">
    <property type="entry name" value="ZN2_CY6_FUNGAL_1"/>
    <property type="match status" value="1"/>
</dbReference>
<keyword evidence="8" id="KW-1185">Reference proteome</keyword>
<evidence type="ECO:0000256" key="2">
    <source>
        <dbReference type="ARBA" id="ARBA00023015"/>
    </source>
</evidence>
<keyword evidence="1" id="KW-0479">Metal-binding</keyword>
<evidence type="ECO:0000259" key="6">
    <source>
        <dbReference type="PROSITE" id="PS50048"/>
    </source>
</evidence>
<evidence type="ECO:0000256" key="4">
    <source>
        <dbReference type="ARBA" id="ARBA00023163"/>
    </source>
</evidence>
<accession>A0ABR4HVN3</accession>
<dbReference type="CDD" id="cd00067">
    <property type="entry name" value="GAL4"/>
    <property type="match status" value="1"/>
</dbReference>
<dbReference type="Proteomes" id="UP001610335">
    <property type="component" value="Unassembled WGS sequence"/>
</dbReference>